<dbReference type="RefSeq" id="WP_186970092.1">
    <property type="nucleotide sequence ID" value="NZ_JACOPK010000006.1"/>
</dbReference>
<dbReference type="EMBL" id="JACOPK010000006">
    <property type="protein sequence ID" value="MBC5695895.1"/>
    <property type="molecule type" value="Genomic_DNA"/>
</dbReference>
<dbReference type="InterPro" id="IPR023296">
    <property type="entry name" value="Glyco_hydro_beta-prop_sf"/>
</dbReference>
<dbReference type="PANTHER" id="PTHR43101:SF1">
    <property type="entry name" value="BETA-FRUCTOSIDASE"/>
    <property type="match status" value="1"/>
</dbReference>
<protein>
    <recommendedName>
        <fullName evidence="2">beta-fructofuranosidase</fullName>
        <ecNumber evidence="2">3.2.1.26</ecNumber>
    </recommendedName>
</protein>
<evidence type="ECO:0000313" key="8">
    <source>
        <dbReference type="EMBL" id="MBC5695895.1"/>
    </source>
</evidence>
<evidence type="ECO:0000256" key="2">
    <source>
        <dbReference type="ARBA" id="ARBA00012758"/>
    </source>
</evidence>
<name>A0ABR7GNJ8_9FIRM</name>
<evidence type="ECO:0000256" key="3">
    <source>
        <dbReference type="ARBA" id="ARBA00022801"/>
    </source>
</evidence>
<evidence type="ECO:0000259" key="6">
    <source>
        <dbReference type="Pfam" id="PF00251"/>
    </source>
</evidence>
<keyword evidence="4 5" id="KW-0326">Glycosidase</keyword>
<dbReference type="Proteomes" id="UP000641741">
    <property type="component" value="Unassembled WGS sequence"/>
</dbReference>
<evidence type="ECO:0000259" key="7">
    <source>
        <dbReference type="Pfam" id="PF08244"/>
    </source>
</evidence>
<dbReference type="Pfam" id="PF08244">
    <property type="entry name" value="Glyco_hydro_32C"/>
    <property type="match status" value="1"/>
</dbReference>
<evidence type="ECO:0000256" key="1">
    <source>
        <dbReference type="ARBA" id="ARBA00009902"/>
    </source>
</evidence>
<dbReference type="InterPro" id="IPR051214">
    <property type="entry name" value="GH32_Enzymes"/>
</dbReference>
<evidence type="ECO:0000256" key="4">
    <source>
        <dbReference type="ARBA" id="ARBA00023295"/>
    </source>
</evidence>
<dbReference type="SMART" id="SM00640">
    <property type="entry name" value="Glyco_32"/>
    <property type="match status" value="1"/>
</dbReference>
<dbReference type="Gene3D" id="2.60.120.560">
    <property type="entry name" value="Exo-inulinase, domain 1"/>
    <property type="match status" value="1"/>
</dbReference>
<dbReference type="GO" id="GO:0016787">
    <property type="term" value="F:hydrolase activity"/>
    <property type="evidence" value="ECO:0007669"/>
    <property type="project" value="UniProtKB-KW"/>
</dbReference>
<dbReference type="PANTHER" id="PTHR43101">
    <property type="entry name" value="BETA-FRUCTOSIDASE"/>
    <property type="match status" value="1"/>
</dbReference>
<feature type="domain" description="Glycosyl hydrolase family 32 N-terminal" evidence="6">
    <location>
        <begin position="34"/>
        <end position="341"/>
    </location>
</feature>
<dbReference type="InterPro" id="IPR001362">
    <property type="entry name" value="Glyco_hydro_32"/>
</dbReference>
<evidence type="ECO:0000313" key="9">
    <source>
        <dbReference type="Proteomes" id="UP000641741"/>
    </source>
</evidence>
<proteinExistence type="inferred from homology"/>
<keyword evidence="3 5" id="KW-0378">Hydrolase</keyword>
<comment type="similarity">
    <text evidence="1 5">Belongs to the glycosyl hydrolase 32 family.</text>
</comment>
<dbReference type="Pfam" id="PF00251">
    <property type="entry name" value="Glyco_hydro_32N"/>
    <property type="match status" value="1"/>
</dbReference>
<evidence type="ECO:0000256" key="5">
    <source>
        <dbReference type="RuleBase" id="RU362110"/>
    </source>
</evidence>
<reference evidence="8 9" key="1">
    <citation type="submission" date="2020-08" db="EMBL/GenBank/DDBJ databases">
        <title>Genome public.</title>
        <authorList>
            <person name="Liu C."/>
            <person name="Sun Q."/>
        </authorList>
    </citation>
    <scope>NUCLEOTIDE SEQUENCE [LARGE SCALE GENOMIC DNA]</scope>
    <source>
        <strain evidence="8 9">M2</strain>
    </source>
</reference>
<dbReference type="CDD" id="cd18623">
    <property type="entry name" value="GH32_ScrB-like"/>
    <property type="match status" value="1"/>
</dbReference>
<organism evidence="8 9">
    <name type="scientific">Agathobaculum hominis</name>
    <dbReference type="NCBI Taxonomy" id="2763014"/>
    <lineage>
        <taxon>Bacteria</taxon>
        <taxon>Bacillati</taxon>
        <taxon>Bacillota</taxon>
        <taxon>Clostridia</taxon>
        <taxon>Eubacteriales</taxon>
        <taxon>Butyricicoccaceae</taxon>
        <taxon>Agathobaculum</taxon>
    </lineage>
</organism>
<keyword evidence="9" id="KW-1185">Reference proteome</keyword>
<comment type="caution">
    <text evidence="8">The sequence shown here is derived from an EMBL/GenBank/DDBJ whole genome shotgun (WGS) entry which is preliminary data.</text>
</comment>
<dbReference type="InterPro" id="IPR018053">
    <property type="entry name" value="Glyco_hydro_32_AS"/>
</dbReference>
<dbReference type="PROSITE" id="PS00609">
    <property type="entry name" value="GLYCOSYL_HYDROL_F32"/>
    <property type="match status" value="1"/>
</dbReference>
<accession>A0ABR7GNJ8</accession>
<dbReference type="InterPro" id="IPR013320">
    <property type="entry name" value="ConA-like_dom_sf"/>
</dbReference>
<gene>
    <name evidence="8" type="ORF">H8S02_08050</name>
</gene>
<dbReference type="Gene3D" id="2.115.10.20">
    <property type="entry name" value="Glycosyl hydrolase domain, family 43"/>
    <property type="match status" value="1"/>
</dbReference>
<dbReference type="SUPFAM" id="SSF75005">
    <property type="entry name" value="Arabinanase/levansucrase/invertase"/>
    <property type="match status" value="1"/>
</dbReference>
<sequence>MPNDLQSDLSRLVARIEREDAPLAAADPYRPYFHLAPPVGWMNDPNGLCRCGECYHVFYQYGPFDPEGGVKHWGHYRSRDLLRWEKCPVLLFPSDTWDLHGVFSGSALVEDGVMYLYYTGNVLSAGAHDYITSGRGHNTALAVCRDGLTAETNELLMENRDYPAGLSCHVRDPKVWAQDGRYYMVQGARTLDDRGEVLVFESTDKRRWTHINTIRTPAPFGYMWECPDLFELDGQWFLCCSPQGVPHEKKRFQNTYSCGFFPLSGDFRSACTLSAFIELDCGFDFYAPQSFLDGARRIQFGWMGMPDAPCGNPATVACGWQHCLTVPCELTQRGGRLHRYPVKELEQLREKPVSPENAHIFDMELRIFCPGRLVIRGAAVVEWSDDEVILSLGAVSGAGRTVRYARTQAQTMRILADASSLEIFINHGETVLTTRYYPDPAARGVVLDGGTAQLWSINRMEIMDGISR</sequence>
<dbReference type="InterPro" id="IPR013189">
    <property type="entry name" value="Glyco_hydro_32_C"/>
</dbReference>
<dbReference type="EC" id="3.2.1.26" evidence="2"/>
<dbReference type="SUPFAM" id="SSF49899">
    <property type="entry name" value="Concanavalin A-like lectins/glucanases"/>
    <property type="match status" value="1"/>
</dbReference>
<feature type="domain" description="Glycosyl hydrolase family 32 C-terminal" evidence="7">
    <location>
        <begin position="407"/>
        <end position="447"/>
    </location>
</feature>
<dbReference type="InterPro" id="IPR013148">
    <property type="entry name" value="Glyco_hydro_32_N"/>
</dbReference>